<evidence type="ECO:0000259" key="3">
    <source>
        <dbReference type="SMART" id="SM00644"/>
    </source>
</evidence>
<comment type="caution">
    <text evidence="5">The sequence shown here is derived from an EMBL/GenBank/DDBJ whole genome shotgun (WGS) entry which is preliminary data.</text>
</comment>
<organism evidence="5 6">
    <name type="scientific">Nocardioides agariphilus</name>
    <dbReference type="NCBI Taxonomy" id="433664"/>
    <lineage>
        <taxon>Bacteria</taxon>
        <taxon>Bacillati</taxon>
        <taxon>Actinomycetota</taxon>
        <taxon>Actinomycetes</taxon>
        <taxon>Propionibacteriales</taxon>
        <taxon>Nocardioidaceae</taxon>
        <taxon>Nocardioides</taxon>
    </lineage>
</organism>
<sequence>MSPGPTPFQARFVTATQQLLALAVVCAGLTPALGVVSLDVVAQEPGTSAAATAKVLLSAYGEEAQQASRLPSGPVSAKVREVQLTQPASAATTGRTFGRIAPRTANARVAATPGSTRLTSLPQRVTGYGSIGVTWAHGVTVPDTDLSFQVRTRTDGAWSSWTTLDYHDDHGPDPDSAEGRHARPGTEPLLVGNVDDVQVRADTTTILPADMQLAVIAPGKPASTVTARAAIDTSTMDGNHGAHSAYDAAALGAAEQEAGNGDLALAAATYTPKPVIYSRAQWGANENMREKSALHYYEVHAGFVHHTVNANDYTPSEVPGILRSIYAYHTQSRGWSDIGYNFLVDRFGRIWEGRYGGVDRPVVGAHTLNYNENSFAMSAIGNFELVRPSAAMLQAYGVLFAWKLSLHGVDASSTKQWVGSKYFQAINGHRDAAATACPGKYLYAKIPLIREYAAAAQQGWAGRELESSIAGSPYPDLLVRRASDKQVYVVPTGGMTRFSAPIAIGGNWSGSDMTMLVPDVTGDGKADLLARSAADGSTQVRPGNGQGGFGQPAATFTSLAGRDLVAAVGDLNGDGHADLVARDPGSGRLDAYLGNGRAGFTVKRTDGDWSKYDLISGPGDVDGDGHDDLVARGIGGAFYLLPGLGGIRFGDAQQIRGSWRLYDTITGHGDFTGDGRPDLLVRPAGSSQLYVRPNRGHLRFGHPLGPVNGPAGATGISAGASAYGSAAPDLLARSGDSLVLLRNAGTTETGAMIPTGVFLPTAVAMLNAGDWDRDGYADMIVRNAGSGTLWLYRGNGKGGFAAPLQLATGFAGVRLLAAVGDMTGDGYPDLTGQPRNSAMRIYPGNGTSGLKASYVAYGAISATSQVPVGRWDSDGAPDSLFRSGGRLTFYAGNGPGGFTGAKALRTGVTKYDWMVGVADMGVNGHSGVVVRETETGYLWLLTATTRGFSKRIFLAQGFKAYDLAG</sequence>
<reference evidence="5" key="1">
    <citation type="submission" date="2020-11" db="EMBL/GenBank/DDBJ databases">
        <title>Nocardioides cynanchi sp. nov., isolated from soil of rhizosphere of Cynanchum wilfordii.</title>
        <authorList>
            <person name="Lee J.-S."/>
            <person name="Suh M.K."/>
            <person name="Kim J.-S."/>
        </authorList>
    </citation>
    <scope>NUCLEOTIDE SEQUENCE</scope>
    <source>
        <strain evidence="5">KCTC 19276</strain>
    </source>
</reference>
<dbReference type="SUPFAM" id="SSF55846">
    <property type="entry name" value="N-acetylmuramoyl-L-alanine amidase-like"/>
    <property type="match status" value="1"/>
</dbReference>
<dbReference type="AlphaFoldDB" id="A0A930YPX0"/>
<dbReference type="GO" id="GO:0008270">
    <property type="term" value="F:zinc ion binding"/>
    <property type="evidence" value="ECO:0007669"/>
    <property type="project" value="InterPro"/>
</dbReference>
<dbReference type="SMART" id="SM00701">
    <property type="entry name" value="PGRP"/>
    <property type="match status" value="1"/>
</dbReference>
<proteinExistence type="predicted"/>
<dbReference type="CDD" id="cd06583">
    <property type="entry name" value="PGRP"/>
    <property type="match status" value="1"/>
</dbReference>
<dbReference type="PANTHER" id="PTHR44103">
    <property type="entry name" value="PROPROTEIN CONVERTASE P"/>
    <property type="match status" value="1"/>
</dbReference>
<dbReference type="EMBL" id="JADKPO010000011">
    <property type="protein sequence ID" value="MBF4768120.1"/>
    <property type="molecule type" value="Genomic_DNA"/>
</dbReference>
<dbReference type="InterPro" id="IPR006619">
    <property type="entry name" value="PGRP_domain_met/bac"/>
</dbReference>
<gene>
    <name evidence="5" type="ORF">ISU10_10100</name>
</gene>
<evidence type="ECO:0000256" key="1">
    <source>
        <dbReference type="ARBA" id="ARBA00022729"/>
    </source>
</evidence>
<keyword evidence="6" id="KW-1185">Reference proteome</keyword>
<dbReference type="InterPro" id="IPR002502">
    <property type="entry name" value="Amidase_domain"/>
</dbReference>
<name>A0A930YPX0_9ACTN</name>
<dbReference type="GO" id="GO:0008745">
    <property type="term" value="F:N-acetylmuramoyl-L-alanine amidase activity"/>
    <property type="evidence" value="ECO:0007669"/>
    <property type="project" value="InterPro"/>
</dbReference>
<feature type="region of interest" description="Disordered" evidence="2">
    <location>
        <begin position="165"/>
        <end position="187"/>
    </location>
</feature>
<dbReference type="InterPro" id="IPR013517">
    <property type="entry name" value="FG-GAP"/>
</dbReference>
<dbReference type="RefSeq" id="WP_194696271.1">
    <property type="nucleotide sequence ID" value="NZ_JADKPO010000011.1"/>
</dbReference>
<protein>
    <submittedName>
        <fullName evidence="5">VCBS repeat-containing protein</fullName>
    </submittedName>
</protein>
<feature type="domain" description="N-acetylmuramoyl-L-alanine amidase" evidence="3">
    <location>
        <begin position="287"/>
        <end position="439"/>
    </location>
</feature>
<dbReference type="Pfam" id="PF01510">
    <property type="entry name" value="Amidase_2"/>
    <property type="match status" value="1"/>
</dbReference>
<feature type="compositionally biased region" description="Basic and acidic residues" evidence="2">
    <location>
        <begin position="165"/>
        <end position="181"/>
    </location>
</feature>
<dbReference type="PANTHER" id="PTHR44103:SF1">
    <property type="entry name" value="PROPROTEIN CONVERTASE P"/>
    <property type="match status" value="1"/>
</dbReference>
<evidence type="ECO:0000313" key="6">
    <source>
        <dbReference type="Proteomes" id="UP000660668"/>
    </source>
</evidence>
<dbReference type="InterPro" id="IPR036505">
    <property type="entry name" value="Amidase/PGRP_sf"/>
</dbReference>
<evidence type="ECO:0000259" key="4">
    <source>
        <dbReference type="SMART" id="SM00701"/>
    </source>
</evidence>
<dbReference type="InterPro" id="IPR028994">
    <property type="entry name" value="Integrin_alpha_N"/>
</dbReference>
<dbReference type="SMART" id="SM00644">
    <property type="entry name" value="Ami_2"/>
    <property type="match status" value="1"/>
</dbReference>
<feature type="domain" description="Peptidoglycan recognition protein family" evidence="4">
    <location>
        <begin position="274"/>
        <end position="423"/>
    </location>
</feature>
<evidence type="ECO:0000313" key="5">
    <source>
        <dbReference type="EMBL" id="MBF4768120.1"/>
    </source>
</evidence>
<dbReference type="SUPFAM" id="SSF69318">
    <property type="entry name" value="Integrin alpha N-terminal domain"/>
    <property type="match status" value="2"/>
</dbReference>
<evidence type="ECO:0000256" key="2">
    <source>
        <dbReference type="SAM" id="MobiDB-lite"/>
    </source>
</evidence>
<accession>A0A930YPX0</accession>
<dbReference type="Proteomes" id="UP000660668">
    <property type="component" value="Unassembled WGS sequence"/>
</dbReference>
<keyword evidence="1" id="KW-0732">Signal</keyword>
<dbReference type="Pfam" id="PF13517">
    <property type="entry name" value="FG-GAP_3"/>
    <property type="match status" value="2"/>
</dbReference>
<dbReference type="Gene3D" id="2.130.10.130">
    <property type="entry name" value="Integrin alpha, N-terminal"/>
    <property type="match status" value="2"/>
</dbReference>
<dbReference type="Gene3D" id="3.40.80.10">
    <property type="entry name" value="Peptidoglycan recognition protein-like"/>
    <property type="match status" value="1"/>
</dbReference>
<dbReference type="GO" id="GO:0009253">
    <property type="term" value="P:peptidoglycan catabolic process"/>
    <property type="evidence" value="ECO:0007669"/>
    <property type="project" value="InterPro"/>
</dbReference>